<keyword evidence="2" id="KW-1185">Reference proteome</keyword>
<protein>
    <submittedName>
        <fullName evidence="1">Uncharacterized protein</fullName>
    </submittedName>
</protein>
<proteinExistence type="predicted"/>
<reference evidence="2" key="1">
    <citation type="submission" date="2016-10" db="EMBL/GenBank/DDBJ databases">
        <authorList>
            <person name="Varghese N."/>
            <person name="Submissions S."/>
        </authorList>
    </citation>
    <scope>NUCLEOTIDE SEQUENCE [LARGE SCALE GENOMIC DNA]</scope>
    <source>
        <strain evidence="2">DSM 27839</strain>
    </source>
</reference>
<evidence type="ECO:0000313" key="2">
    <source>
        <dbReference type="Proteomes" id="UP000183400"/>
    </source>
</evidence>
<name>A0A1H3EXR8_9RHOB</name>
<dbReference type="AlphaFoldDB" id="A0A1H3EXR8"/>
<organism evidence="1 2">
    <name type="scientific">Ruegeria halocynthiae</name>
    <dbReference type="NCBI Taxonomy" id="985054"/>
    <lineage>
        <taxon>Bacteria</taxon>
        <taxon>Pseudomonadati</taxon>
        <taxon>Pseudomonadota</taxon>
        <taxon>Alphaproteobacteria</taxon>
        <taxon>Rhodobacterales</taxon>
        <taxon>Roseobacteraceae</taxon>
        <taxon>Ruegeria</taxon>
    </lineage>
</organism>
<gene>
    <name evidence="1" type="ORF">SAMN05444358_11277</name>
</gene>
<evidence type="ECO:0000313" key="1">
    <source>
        <dbReference type="EMBL" id="SDX82769.1"/>
    </source>
</evidence>
<dbReference type="EMBL" id="FNNP01000012">
    <property type="protein sequence ID" value="SDX82769.1"/>
    <property type="molecule type" value="Genomic_DNA"/>
</dbReference>
<accession>A0A1H3EXR8</accession>
<sequence length="79" mass="9317">MDRSTRDIQCPSWMLRSQPGFQSFAALLKSESIRTHSLRTYRSFTWRLRMAAPILLRAFTSDCHGYPHIRFVTIEIKVE</sequence>
<dbReference type="Proteomes" id="UP000183400">
    <property type="component" value="Unassembled WGS sequence"/>
</dbReference>